<evidence type="ECO:0000313" key="2">
    <source>
        <dbReference type="Proteomes" id="UP001302494"/>
    </source>
</evidence>
<reference evidence="1 2" key="1">
    <citation type="submission" date="2023-01" db="EMBL/GenBank/DDBJ databases">
        <title>Cultivation and genomic characterization of new, ubiquitous marine nitrite-oxidizing bacteria from the Nitrospirales.</title>
        <authorList>
            <person name="Mueller A.J."/>
            <person name="Daebeler A."/>
            <person name="Herbold C.W."/>
            <person name="Kirkegaard R.H."/>
            <person name="Daims H."/>
        </authorList>
    </citation>
    <scope>NUCLEOTIDE SEQUENCE [LARGE SCALE GENOMIC DNA]</scope>
    <source>
        <strain evidence="1 2">DK</strain>
    </source>
</reference>
<accession>A0AA96GQV3</accession>
<evidence type="ECO:0000313" key="1">
    <source>
        <dbReference type="EMBL" id="WNM61901.1"/>
    </source>
</evidence>
<protein>
    <submittedName>
        <fullName evidence="1">Uncharacterized protein</fullName>
    </submittedName>
</protein>
<proteinExistence type="predicted"/>
<dbReference type="KEGG" id="nneo:PQG83_19490"/>
<sequence>MTRRYVMLVLRLSFLALDLIDAILAWHQPPTFMLEPFRRPIPLEWVAQRKFFGFLPL</sequence>
<dbReference type="RefSeq" id="WP_312744588.1">
    <property type="nucleotide sequence ID" value="NZ_CP116968.1"/>
</dbReference>
<organism evidence="1 2">
    <name type="scientific">Candidatus Nitrospira neomarina</name>
    <dbReference type="NCBI Taxonomy" id="3020899"/>
    <lineage>
        <taxon>Bacteria</taxon>
        <taxon>Pseudomonadati</taxon>
        <taxon>Nitrospirota</taxon>
        <taxon>Nitrospiria</taxon>
        <taxon>Nitrospirales</taxon>
        <taxon>Nitrospiraceae</taxon>
        <taxon>Nitrospira</taxon>
    </lineage>
</organism>
<dbReference type="EMBL" id="CP116968">
    <property type="protein sequence ID" value="WNM61901.1"/>
    <property type="molecule type" value="Genomic_DNA"/>
</dbReference>
<keyword evidence="2" id="KW-1185">Reference proteome</keyword>
<name>A0AA96GQV3_9BACT</name>
<dbReference type="AlphaFoldDB" id="A0AA96GQV3"/>
<gene>
    <name evidence="1" type="ORF">PQG83_19490</name>
</gene>
<dbReference type="Proteomes" id="UP001302494">
    <property type="component" value="Chromosome"/>
</dbReference>